<dbReference type="RefSeq" id="WP_344786577.1">
    <property type="nucleotide sequence ID" value="NZ_BAABCA010000001.1"/>
</dbReference>
<evidence type="ECO:0008006" key="3">
    <source>
        <dbReference type="Google" id="ProtNLM"/>
    </source>
</evidence>
<accession>A0ABP8C2H8</accession>
<proteinExistence type="predicted"/>
<protein>
    <recommendedName>
        <fullName evidence="3">Lipoprotein</fullName>
    </recommendedName>
</protein>
<sequence length="115" mass="12988">MKPIKILLLLATSFVLTSCYSVRLRNVNGAPQPDPFSNRDDYYRGMAVVELDTVIGVSLTGKDFTYLVKEKEACESGKINIIEYRNTFGGVLFSAITFGRKRKVKIKYVCEKPQN</sequence>
<evidence type="ECO:0000313" key="2">
    <source>
        <dbReference type="Proteomes" id="UP001501496"/>
    </source>
</evidence>
<dbReference type="EMBL" id="BAABCA010000001">
    <property type="protein sequence ID" value="GAA4232062.1"/>
    <property type="molecule type" value="Genomic_DNA"/>
</dbReference>
<reference evidence="2" key="1">
    <citation type="journal article" date="2019" name="Int. J. Syst. Evol. Microbiol.">
        <title>The Global Catalogue of Microorganisms (GCM) 10K type strain sequencing project: providing services to taxonomists for standard genome sequencing and annotation.</title>
        <authorList>
            <consortium name="The Broad Institute Genomics Platform"/>
            <consortium name="The Broad Institute Genome Sequencing Center for Infectious Disease"/>
            <person name="Wu L."/>
            <person name="Ma J."/>
        </authorList>
    </citation>
    <scope>NUCLEOTIDE SEQUENCE [LARGE SCALE GENOMIC DNA]</scope>
    <source>
        <strain evidence="2">JCM 17630</strain>
    </source>
</reference>
<organism evidence="1 2">
    <name type="scientific">Postechiella marina</name>
    <dbReference type="NCBI Taxonomy" id="943941"/>
    <lineage>
        <taxon>Bacteria</taxon>
        <taxon>Pseudomonadati</taxon>
        <taxon>Bacteroidota</taxon>
        <taxon>Flavobacteriia</taxon>
        <taxon>Flavobacteriales</taxon>
        <taxon>Flavobacteriaceae</taxon>
        <taxon>Postechiella</taxon>
    </lineage>
</organism>
<name>A0ABP8C2H8_9FLAO</name>
<comment type="caution">
    <text evidence="1">The sequence shown here is derived from an EMBL/GenBank/DDBJ whole genome shotgun (WGS) entry which is preliminary data.</text>
</comment>
<keyword evidence="2" id="KW-1185">Reference proteome</keyword>
<evidence type="ECO:0000313" key="1">
    <source>
        <dbReference type="EMBL" id="GAA4232062.1"/>
    </source>
</evidence>
<dbReference type="Proteomes" id="UP001501496">
    <property type="component" value="Unassembled WGS sequence"/>
</dbReference>
<gene>
    <name evidence="1" type="ORF">GCM10022291_05910</name>
</gene>
<dbReference type="PROSITE" id="PS51257">
    <property type="entry name" value="PROKAR_LIPOPROTEIN"/>
    <property type="match status" value="1"/>
</dbReference>